<dbReference type="InterPro" id="IPR016181">
    <property type="entry name" value="Acyl_CoA_acyltransferase"/>
</dbReference>
<dbReference type="PANTHER" id="PTHR43233">
    <property type="entry name" value="FAMILY N-ACETYLTRANSFERASE, PUTATIVE (AFU_ORTHOLOGUE AFUA_6G03350)-RELATED"/>
    <property type="match status" value="1"/>
</dbReference>
<evidence type="ECO:0000313" key="4">
    <source>
        <dbReference type="Proteomes" id="UP000002038"/>
    </source>
</evidence>
<dbReference type="SUPFAM" id="SSF55729">
    <property type="entry name" value="Acyl-CoA N-acyltransferases (Nat)"/>
    <property type="match status" value="1"/>
</dbReference>
<evidence type="ECO:0000313" key="3">
    <source>
        <dbReference type="EMBL" id="OAT14269.1"/>
    </source>
</evidence>
<feature type="region of interest" description="Disordered" evidence="1">
    <location>
        <begin position="1"/>
        <end position="40"/>
    </location>
</feature>
<dbReference type="STRING" id="559298.A0A179V491"/>
<feature type="domain" description="N-acetyltransferase" evidence="2">
    <location>
        <begin position="37"/>
        <end position="170"/>
    </location>
</feature>
<gene>
    <name evidence="3" type="ORF">BDBG_09334</name>
</gene>
<reference evidence="4" key="1">
    <citation type="journal article" date="2015" name="PLoS Genet.">
        <title>The dynamic genome and transcriptome of the human fungal pathogen Blastomyces and close relative Emmonsia.</title>
        <authorList>
            <person name="Munoz J.F."/>
            <person name="Gauthier G.M."/>
            <person name="Desjardins C.A."/>
            <person name="Gallo J.E."/>
            <person name="Holder J."/>
            <person name="Sullivan T.D."/>
            <person name="Marty A.J."/>
            <person name="Carmen J.C."/>
            <person name="Chen Z."/>
            <person name="Ding L."/>
            <person name="Gujja S."/>
            <person name="Magrini V."/>
            <person name="Misas E."/>
            <person name="Mitreva M."/>
            <person name="Priest M."/>
            <person name="Saif S."/>
            <person name="Whiston E.A."/>
            <person name="Young S."/>
            <person name="Zeng Q."/>
            <person name="Goldman W.E."/>
            <person name="Mardis E.R."/>
            <person name="Taylor J.W."/>
            <person name="McEwen J.G."/>
            <person name="Clay O.K."/>
            <person name="Klein B.S."/>
            <person name="Cuomo C.A."/>
        </authorList>
    </citation>
    <scope>NUCLEOTIDE SEQUENCE [LARGE SCALE GENOMIC DNA]</scope>
    <source>
        <strain evidence="4">SLH14081</strain>
    </source>
</reference>
<dbReference type="Proteomes" id="UP000002038">
    <property type="component" value="Unassembled WGS sequence"/>
</dbReference>
<feature type="compositionally biased region" description="Pro residues" evidence="1">
    <location>
        <begin position="11"/>
        <end position="35"/>
    </location>
</feature>
<dbReference type="PANTHER" id="PTHR43233:SF1">
    <property type="entry name" value="FAMILY N-ACETYLTRANSFERASE, PUTATIVE (AFU_ORTHOLOGUE AFUA_6G03350)-RELATED"/>
    <property type="match status" value="1"/>
</dbReference>
<dbReference type="PROSITE" id="PS51186">
    <property type="entry name" value="GNAT"/>
    <property type="match status" value="1"/>
</dbReference>
<dbReference type="AlphaFoldDB" id="A0A179V491"/>
<dbReference type="InterPro" id="IPR053144">
    <property type="entry name" value="Acetyltransferase_Butenolide"/>
</dbReference>
<accession>A0A179V491</accession>
<dbReference type="OrthoDB" id="1597724at2759"/>
<proteinExistence type="predicted"/>
<evidence type="ECO:0000259" key="2">
    <source>
        <dbReference type="PROSITE" id="PS51186"/>
    </source>
</evidence>
<dbReference type="GO" id="GO:0006048">
    <property type="term" value="P:UDP-N-acetylglucosamine biosynthetic process"/>
    <property type="evidence" value="ECO:0007669"/>
    <property type="project" value="UniProtKB-UniPathway"/>
</dbReference>
<dbReference type="KEGG" id="bgh:BDBG_09334"/>
<organism evidence="3 4">
    <name type="scientific">Blastomyces gilchristii (strain SLH14081)</name>
    <name type="common">Blastomyces dermatitidis</name>
    <dbReference type="NCBI Taxonomy" id="559298"/>
    <lineage>
        <taxon>Eukaryota</taxon>
        <taxon>Fungi</taxon>
        <taxon>Dikarya</taxon>
        <taxon>Ascomycota</taxon>
        <taxon>Pezizomycotina</taxon>
        <taxon>Eurotiomycetes</taxon>
        <taxon>Eurotiomycetidae</taxon>
        <taxon>Onygenales</taxon>
        <taxon>Ajellomycetaceae</taxon>
        <taxon>Blastomyces</taxon>
    </lineage>
</organism>
<dbReference type="GeneID" id="42528287"/>
<dbReference type="GO" id="GO:0016747">
    <property type="term" value="F:acyltransferase activity, transferring groups other than amino-acyl groups"/>
    <property type="evidence" value="ECO:0007669"/>
    <property type="project" value="InterPro"/>
</dbReference>
<protein>
    <submittedName>
        <fullName evidence="3">GNAT family N-acetyltransferase</fullName>
    </submittedName>
</protein>
<name>A0A179V491_BLAGS</name>
<dbReference type="Pfam" id="PF13508">
    <property type="entry name" value="Acetyltransf_7"/>
    <property type="match status" value="1"/>
</dbReference>
<sequence length="170" mass="18225">MSTNTDLSNPSPAPTPAPNPAPAIKPTPPPRPLPPDYQLRDGYPSVPDYVKLRSTPNLTPKTAEQGALALAGSWFGCHIVHTPTNTSVGMGRIIADGGWYFHIVDMAVATEHQRKGLGDIIFARLMERIREVATPGVWVSLLADPPGKKLYAKHGLVETAPDSVGMAIML</sequence>
<dbReference type="Gene3D" id="3.40.630.30">
    <property type="match status" value="1"/>
</dbReference>
<evidence type="ECO:0000256" key="1">
    <source>
        <dbReference type="SAM" id="MobiDB-lite"/>
    </source>
</evidence>
<dbReference type="VEuPathDB" id="FungiDB:BDBG_09334"/>
<dbReference type="EMBL" id="GG657486">
    <property type="protein sequence ID" value="OAT14269.1"/>
    <property type="molecule type" value="Genomic_DNA"/>
</dbReference>
<dbReference type="RefSeq" id="XP_031581349.1">
    <property type="nucleotide sequence ID" value="XM_031723964.1"/>
</dbReference>
<dbReference type="UniPathway" id="UPA00113">
    <property type="reaction ID" value="UER00529"/>
</dbReference>
<dbReference type="CDD" id="cd04301">
    <property type="entry name" value="NAT_SF"/>
    <property type="match status" value="1"/>
</dbReference>
<keyword evidence="4" id="KW-1185">Reference proteome</keyword>
<dbReference type="InterPro" id="IPR000182">
    <property type="entry name" value="GNAT_dom"/>
</dbReference>